<feature type="transmembrane region" description="Helical" evidence="19">
    <location>
        <begin position="138"/>
        <end position="157"/>
    </location>
</feature>
<feature type="transmembrane region" description="Helical" evidence="19">
    <location>
        <begin position="47"/>
        <end position="75"/>
    </location>
</feature>
<gene>
    <name evidence="19" type="primary">cobS</name>
    <name evidence="20" type="ORF">CK498_10765</name>
</gene>
<feature type="transmembrane region" description="Helical" evidence="19">
    <location>
        <begin position="226"/>
        <end position="246"/>
    </location>
</feature>
<dbReference type="UniPathway" id="UPA00148">
    <property type="reaction ID" value="UER00238"/>
</dbReference>
<dbReference type="HAMAP" id="MF_00719">
    <property type="entry name" value="CobS"/>
    <property type="match status" value="1"/>
</dbReference>
<dbReference type="Proteomes" id="UP000217771">
    <property type="component" value="Unassembled WGS sequence"/>
</dbReference>
<evidence type="ECO:0000256" key="19">
    <source>
        <dbReference type="HAMAP-Rule" id="MF_00719"/>
    </source>
</evidence>
<dbReference type="GO" id="GO:0008818">
    <property type="term" value="F:cobalamin 5'-phosphate synthase activity"/>
    <property type="evidence" value="ECO:0007669"/>
    <property type="project" value="UniProtKB-UniRule"/>
</dbReference>
<evidence type="ECO:0000256" key="9">
    <source>
        <dbReference type="ARBA" id="ARBA00022679"/>
    </source>
</evidence>
<dbReference type="AlphaFoldDB" id="A0A2A2EVI8"/>
<comment type="similarity">
    <text evidence="4 19">Belongs to the CobS family.</text>
</comment>
<dbReference type="EMBL" id="NSKB01000004">
    <property type="protein sequence ID" value="PAU76484.1"/>
    <property type="molecule type" value="Genomic_DNA"/>
</dbReference>
<evidence type="ECO:0000256" key="6">
    <source>
        <dbReference type="ARBA" id="ARBA00015850"/>
    </source>
</evidence>
<evidence type="ECO:0000256" key="4">
    <source>
        <dbReference type="ARBA" id="ARBA00010561"/>
    </source>
</evidence>
<evidence type="ECO:0000256" key="7">
    <source>
        <dbReference type="ARBA" id="ARBA00022475"/>
    </source>
</evidence>
<evidence type="ECO:0000256" key="16">
    <source>
        <dbReference type="ARBA" id="ARBA00032853"/>
    </source>
</evidence>
<keyword evidence="7 19" id="KW-1003">Cell membrane</keyword>
<dbReference type="PANTHER" id="PTHR34148:SF1">
    <property type="entry name" value="ADENOSYLCOBINAMIDE-GDP RIBAZOLETRANSFERASE"/>
    <property type="match status" value="1"/>
</dbReference>
<accession>A0A2A2EVI8</accession>
<dbReference type="EC" id="2.7.8.26" evidence="5 19"/>
<comment type="caution">
    <text evidence="20">The sequence shown here is derived from an EMBL/GenBank/DDBJ whole genome shotgun (WGS) entry which is preliminary data.</text>
</comment>
<evidence type="ECO:0000256" key="12">
    <source>
        <dbReference type="ARBA" id="ARBA00022989"/>
    </source>
</evidence>
<evidence type="ECO:0000256" key="14">
    <source>
        <dbReference type="ARBA" id="ARBA00025228"/>
    </source>
</evidence>
<comment type="catalytic activity">
    <reaction evidence="18 19">
        <text>alpha-ribazole 5'-phosphate + adenosylcob(III)inamide-GDP = adenosylcob(III)alamin 5'-phosphate + GMP + H(+)</text>
        <dbReference type="Rhea" id="RHEA:23560"/>
        <dbReference type="ChEBI" id="CHEBI:15378"/>
        <dbReference type="ChEBI" id="CHEBI:57918"/>
        <dbReference type="ChEBI" id="CHEBI:58115"/>
        <dbReference type="ChEBI" id="CHEBI:60487"/>
        <dbReference type="ChEBI" id="CHEBI:60493"/>
        <dbReference type="EC" id="2.7.8.26"/>
    </reaction>
</comment>
<evidence type="ECO:0000256" key="18">
    <source>
        <dbReference type="ARBA" id="ARBA00049504"/>
    </source>
</evidence>
<reference evidence="20 21" key="1">
    <citation type="submission" date="2017-08" db="EMBL/GenBank/DDBJ databases">
        <title>Halomonas alkalisoli sp. nov., isolated from saline alkaline soil.</title>
        <authorList>
            <person name="Wang D."/>
            <person name="Zhang G."/>
        </authorList>
    </citation>
    <scope>NUCLEOTIDE SEQUENCE [LARGE SCALE GENOMIC DNA]</scope>
    <source>
        <strain evidence="20 21">WRN001</strain>
    </source>
</reference>
<keyword evidence="11 19" id="KW-0460">Magnesium</keyword>
<keyword evidence="21" id="KW-1185">Reference proteome</keyword>
<dbReference type="GO" id="GO:0005886">
    <property type="term" value="C:plasma membrane"/>
    <property type="evidence" value="ECO:0007669"/>
    <property type="project" value="UniProtKB-SubCell"/>
</dbReference>
<dbReference type="InterPro" id="IPR003805">
    <property type="entry name" value="CobS"/>
</dbReference>
<keyword evidence="9 19" id="KW-0808">Transferase</keyword>
<evidence type="ECO:0000256" key="2">
    <source>
        <dbReference type="ARBA" id="ARBA00004651"/>
    </source>
</evidence>
<comment type="subcellular location">
    <subcellularLocation>
        <location evidence="2 19">Cell membrane</location>
        <topology evidence="2 19">Multi-pass membrane protein</topology>
    </subcellularLocation>
</comment>
<dbReference type="RefSeq" id="WP_095620878.1">
    <property type="nucleotide sequence ID" value="NZ_NSKB01000004.1"/>
</dbReference>
<comment type="cofactor">
    <cofactor evidence="1 19">
        <name>Mg(2+)</name>
        <dbReference type="ChEBI" id="CHEBI:18420"/>
    </cofactor>
</comment>
<dbReference type="GO" id="GO:0051073">
    <property type="term" value="F:adenosylcobinamide-GDP ribazoletransferase activity"/>
    <property type="evidence" value="ECO:0007669"/>
    <property type="project" value="UniProtKB-UniRule"/>
</dbReference>
<protein>
    <recommendedName>
        <fullName evidence="6 19">Adenosylcobinamide-GDP ribazoletransferase</fullName>
        <ecNumber evidence="5 19">2.7.8.26</ecNumber>
    </recommendedName>
    <alternativeName>
        <fullName evidence="16 19">Cobalamin synthase</fullName>
    </alternativeName>
    <alternativeName>
        <fullName evidence="15 19">Cobalamin-5'-phosphate synthase</fullName>
    </alternativeName>
</protein>
<evidence type="ECO:0000256" key="11">
    <source>
        <dbReference type="ARBA" id="ARBA00022842"/>
    </source>
</evidence>
<dbReference type="Pfam" id="PF02654">
    <property type="entry name" value="CobS"/>
    <property type="match status" value="1"/>
</dbReference>
<feature type="transmembrane region" description="Helical" evidence="19">
    <location>
        <begin position="109"/>
        <end position="132"/>
    </location>
</feature>
<evidence type="ECO:0000313" key="21">
    <source>
        <dbReference type="Proteomes" id="UP000217771"/>
    </source>
</evidence>
<dbReference type="GO" id="GO:0009236">
    <property type="term" value="P:cobalamin biosynthetic process"/>
    <property type="evidence" value="ECO:0007669"/>
    <property type="project" value="UniProtKB-UniRule"/>
</dbReference>
<comment type="catalytic activity">
    <reaction evidence="17 19">
        <text>alpha-ribazole + adenosylcob(III)inamide-GDP = adenosylcob(III)alamin + GMP + H(+)</text>
        <dbReference type="Rhea" id="RHEA:16049"/>
        <dbReference type="ChEBI" id="CHEBI:10329"/>
        <dbReference type="ChEBI" id="CHEBI:15378"/>
        <dbReference type="ChEBI" id="CHEBI:18408"/>
        <dbReference type="ChEBI" id="CHEBI:58115"/>
        <dbReference type="ChEBI" id="CHEBI:60487"/>
        <dbReference type="EC" id="2.7.8.26"/>
    </reaction>
</comment>
<proteinExistence type="inferred from homology"/>
<evidence type="ECO:0000256" key="10">
    <source>
        <dbReference type="ARBA" id="ARBA00022692"/>
    </source>
</evidence>
<organism evidence="20 21">
    <name type="scientific">Halomonas salipaludis</name>
    <dbReference type="NCBI Taxonomy" id="2032625"/>
    <lineage>
        <taxon>Bacteria</taxon>
        <taxon>Pseudomonadati</taxon>
        <taxon>Pseudomonadota</taxon>
        <taxon>Gammaproteobacteria</taxon>
        <taxon>Oceanospirillales</taxon>
        <taxon>Halomonadaceae</taxon>
        <taxon>Halomonas</taxon>
    </lineage>
</organism>
<name>A0A2A2EVI8_9GAMM</name>
<keyword evidence="10 19" id="KW-0812">Transmembrane</keyword>
<dbReference type="PANTHER" id="PTHR34148">
    <property type="entry name" value="ADENOSYLCOBINAMIDE-GDP RIBAZOLETRANSFERASE"/>
    <property type="match status" value="1"/>
</dbReference>
<keyword evidence="8 19" id="KW-0169">Cobalamin biosynthesis</keyword>
<dbReference type="OrthoDB" id="9794626at2"/>
<comment type="function">
    <text evidence="14 19">Joins adenosylcobinamide-GDP and alpha-ribazole to generate adenosylcobalamin (Ado-cobalamin). Also synthesizes adenosylcobalamin 5'-phosphate from adenosylcobinamide-GDP and alpha-ribazole 5'-phosphate.</text>
</comment>
<keyword evidence="13 19" id="KW-0472">Membrane</keyword>
<evidence type="ECO:0000256" key="3">
    <source>
        <dbReference type="ARBA" id="ARBA00004663"/>
    </source>
</evidence>
<comment type="pathway">
    <text evidence="3 19">Cofactor biosynthesis; adenosylcobalamin biosynthesis; adenosylcobalamin from cob(II)yrinate a,c-diamide: step 7/7.</text>
</comment>
<evidence type="ECO:0000256" key="15">
    <source>
        <dbReference type="ARBA" id="ARBA00032605"/>
    </source>
</evidence>
<evidence type="ECO:0000256" key="8">
    <source>
        <dbReference type="ARBA" id="ARBA00022573"/>
    </source>
</evidence>
<evidence type="ECO:0000313" key="20">
    <source>
        <dbReference type="EMBL" id="PAU76484.1"/>
    </source>
</evidence>
<evidence type="ECO:0000256" key="17">
    <source>
        <dbReference type="ARBA" id="ARBA00048623"/>
    </source>
</evidence>
<evidence type="ECO:0000256" key="1">
    <source>
        <dbReference type="ARBA" id="ARBA00001946"/>
    </source>
</evidence>
<sequence length="251" mass="27037">MKPAFYGLLLALQFLTRVPIPVACPWTLATSRWAVRCYPLVGMLLGALMAAAGQLFAGLPAPLLTLLLLSLWVALSGGLHLDGLMDVADALGSNTPLEKRWAIMKDPHVGSFAIIALLFQLAWKGALLWAWLEAGISLLWLVAVLGLGRLAAVALLVQVPAARKEGLAWSWQQHLGHRDLLLSMLPLALLWWLTPGWVLALGALLFFLLSYGALIIRAFKGINGDIVGAAIEGGELWLLLVVWLSLSSVTG</sequence>
<keyword evidence="12 19" id="KW-1133">Transmembrane helix</keyword>
<evidence type="ECO:0000256" key="5">
    <source>
        <dbReference type="ARBA" id="ARBA00013200"/>
    </source>
</evidence>
<evidence type="ECO:0000256" key="13">
    <source>
        <dbReference type="ARBA" id="ARBA00023136"/>
    </source>
</evidence>